<keyword evidence="1" id="KW-0175">Coiled coil</keyword>
<proteinExistence type="predicted"/>
<dbReference type="Pfam" id="PF13424">
    <property type="entry name" value="TPR_12"/>
    <property type="match status" value="1"/>
</dbReference>
<feature type="non-terminal residue" evidence="2">
    <location>
        <position position="171"/>
    </location>
</feature>
<evidence type="ECO:0000313" key="3">
    <source>
        <dbReference type="Proteomes" id="UP001190700"/>
    </source>
</evidence>
<organism evidence="2 3">
    <name type="scientific">Cymbomonas tetramitiformis</name>
    <dbReference type="NCBI Taxonomy" id="36881"/>
    <lineage>
        <taxon>Eukaryota</taxon>
        <taxon>Viridiplantae</taxon>
        <taxon>Chlorophyta</taxon>
        <taxon>Pyramimonadophyceae</taxon>
        <taxon>Pyramimonadales</taxon>
        <taxon>Pyramimonadaceae</taxon>
        <taxon>Cymbomonas</taxon>
    </lineage>
</organism>
<keyword evidence="3" id="KW-1185">Reference proteome</keyword>
<sequence length="171" mass="18628">MTSETPLVTAPLEPQELEAAVESTTRQLGENHPDTLDWILVHHLASLLKKRGDLAKAEVMFRRAVEGLRLQYGVSHPNTLAAVNNLAMLLKKKGQLEDARELLQQALKDAQAQHDERDASRLATANNLGQVAQPVRRSLNRRAQPVRLAPVVAQAGPAEPCSGSRSAAVLQ</sequence>
<reference evidence="2 3" key="1">
    <citation type="journal article" date="2015" name="Genome Biol. Evol.">
        <title>Comparative Genomics of a Bacterivorous Green Alga Reveals Evolutionary Causalities and Consequences of Phago-Mixotrophic Mode of Nutrition.</title>
        <authorList>
            <person name="Burns J.A."/>
            <person name="Paasch A."/>
            <person name="Narechania A."/>
            <person name="Kim E."/>
        </authorList>
    </citation>
    <scope>NUCLEOTIDE SEQUENCE [LARGE SCALE GENOMIC DNA]</scope>
    <source>
        <strain evidence="2 3">PLY_AMNH</strain>
    </source>
</reference>
<dbReference type="InterPro" id="IPR053137">
    <property type="entry name" value="NLR-like"/>
</dbReference>
<dbReference type="AlphaFoldDB" id="A0AAE0KNS4"/>
<dbReference type="Proteomes" id="UP001190700">
    <property type="component" value="Unassembled WGS sequence"/>
</dbReference>
<dbReference type="PANTHER" id="PTHR46082">
    <property type="entry name" value="ATP/GTP-BINDING PROTEIN-RELATED"/>
    <property type="match status" value="1"/>
</dbReference>
<evidence type="ECO:0008006" key="4">
    <source>
        <dbReference type="Google" id="ProtNLM"/>
    </source>
</evidence>
<evidence type="ECO:0000256" key="1">
    <source>
        <dbReference type="SAM" id="Coils"/>
    </source>
</evidence>
<feature type="coiled-coil region" evidence="1">
    <location>
        <begin position="86"/>
        <end position="116"/>
    </location>
</feature>
<name>A0AAE0KNS4_9CHLO</name>
<dbReference type="Gene3D" id="1.25.40.10">
    <property type="entry name" value="Tetratricopeptide repeat domain"/>
    <property type="match status" value="1"/>
</dbReference>
<dbReference type="PANTHER" id="PTHR46082:SF6">
    <property type="entry name" value="AAA+ ATPASE DOMAIN-CONTAINING PROTEIN-RELATED"/>
    <property type="match status" value="1"/>
</dbReference>
<gene>
    <name evidence="2" type="ORF">CYMTET_35524</name>
</gene>
<dbReference type="EMBL" id="LGRX02022777">
    <property type="protein sequence ID" value="KAK3255286.1"/>
    <property type="molecule type" value="Genomic_DNA"/>
</dbReference>
<dbReference type="SUPFAM" id="SSF48452">
    <property type="entry name" value="TPR-like"/>
    <property type="match status" value="1"/>
</dbReference>
<evidence type="ECO:0000313" key="2">
    <source>
        <dbReference type="EMBL" id="KAK3255286.1"/>
    </source>
</evidence>
<dbReference type="InterPro" id="IPR011990">
    <property type="entry name" value="TPR-like_helical_dom_sf"/>
</dbReference>
<protein>
    <recommendedName>
        <fullName evidence="4">Kinesin light chain</fullName>
    </recommendedName>
</protein>
<comment type="caution">
    <text evidence="2">The sequence shown here is derived from an EMBL/GenBank/DDBJ whole genome shotgun (WGS) entry which is preliminary data.</text>
</comment>
<accession>A0AAE0KNS4</accession>